<organism evidence="1 2">
    <name type="scientific">Croceitalea dokdonensis DOKDO 023</name>
    <dbReference type="NCBI Taxonomy" id="1300341"/>
    <lineage>
        <taxon>Bacteria</taxon>
        <taxon>Pseudomonadati</taxon>
        <taxon>Bacteroidota</taxon>
        <taxon>Flavobacteriia</taxon>
        <taxon>Flavobacteriales</taxon>
        <taxon>Flavobacteriaceae</taxon>
        <taxon>Croceitalea</taxon>
    </lineage>
</organism>
<dbReference type="STRING" id="1300341.I595_370"/>
<gene>
    <name evidence="1" type="ORF">I595_370</name>
</gene>
<dbReference type="Proteomes" id="UP000050280">
    <property type="component" value="Unassembled WGS sequence"/>
</dbReference>
<comment type="caution">
    <text evidence="1">The sequence shown here is derived from an EMBL/GenBank/DDBJ whole genome shotgun (WGS) entry which is preliminary data.</text>
</comment>
<name>A0A0P7AIP9_9FLAO</name>
<keyword evidence="2" id="KW-1185">Reference proteome</keyword>
<proteinExistence type="predicted"/>
<evidence type="ECO:0000313" key="1">
    <source>
        <dbReference type="EMBL" id="KPM33467.1"/>
    </source>
</evidence>
<reference evidence="1 2" key="1">
    <citation type="submission" date="2015-09" db="EMBL/GenBank/DDBJ databases">
        <title>Genome sequence of the marine flavobacterium Croceitalea dokdonensis DOKDO 023 that contains proton- and sodium-pumping rhodopsins.</title>
        <authorList>
            <person name="Kwon S.-K."/>
            <person name="Lee H.K."/>
            <person name="Kwak M.-J."/>
            <person name="Kim J.F."/>
        </authorList>
    </citation>
    <scope>NUCLEOTIDE SEQUENCE [LARGE SCALE GENOMIC DNA]</scope>
    <source>
        <strain evidence="1 2">DOKDO 023</strain>
    </source>
</reference>
<protein>
    <submittedName>
        <fullName evidence="1">Uncharacterized protein</fullName>
    </submittedName>
</protein>
<accession>A0A0P7AIP9</accession>
<sequence>MNKINYVTLYPYPYVGFIRFQLLYHYPTFATNTNMYKP</sequence>
<evidence type="ECO:0000313" key="2">
    <source>
        <dbReference type="Proteomes" id="UP000050280"/>
    </source>
</evidence>
<dbReference type="AlphaFoldDB" id="A0A0P7AIP9"/>
<dbReference type="EMBL" id="LDJX01000001">
    <property type="protein sequence ID" value="KPM33467.1"/>
    <property type="molecule type" value="Genomic_DNA"/>
</dbReference>